<dbReference type="STRING" id="906968.Trebr_1838"/>
<dbReference type="SUPFAM" id="SSF53756">
    <property type="entry name" value="UDP-Glycosyltransferase/glycogen phosphorylase"/>
    <property type="match status" value="1"/>
</dbReference>
<dbReference type="Gene3D" id="3.40.50.2000">
    <property type="entry name" value="Glycogen Phosphorylase B"/>
    <property type="match status" value="1"/>
</dbReference>
<dbReference type="CDD" id="cd02440">
    <property type="entry name" value="AdoMet_MTases"/>
    <property type="match status" value="1"/>
</dbReference>
<organism evidence="1 2">
    <name type="scientific">Treponema brennaborense (strain DSM 12168 / CIP 105900 / DD5/3)</name>
    <dbReference type="NCBI Taxonomy" id="906968"/>
    <lineage>
        <taxon>Bacteria</taxon>
        <taxon>Pseudomonadati</taxon>
        <taxon>Spirochaetota</taxon>
        <taxon>Spirochaetia</taxon>
        <taxon>Spirochaetales</taxon>
        <taxon>Treponemataceae</taxon>
        <taxon>Treponema</taxon>
    </lineage>
</organism>
<proteinExistence type="predicted"/>
<dbReference type="eggNOG" id="COG0500">
    <property type="taxonomic scope" value="Bacteria"/>
</dbReference>
<dbReference type="Proteomes" id="UP000006546">
    <property type="component" value="Chromosome"/>
</dbReference>
<evidence type="ECO:0000313" key="2">
    <source>
        <dbReference type="Proteomes" id="UP000006546"/>
    </source>
</evidence>
<dbReference type="Gene3D" id="3.90.550.10">
    <property type="entry name" value="Spore Coat Polysaccharide Biosynthesis Protein SpsA, Chain A"/>
    <property type="match status" value="1"/>
</dbReference>
<name>F4LIN3_TREBD</name>
<accession>F4LIN3</accession>
<reference evidence="2" key="1">
    <citation type="submission" date="2011-04" db="EMBL/GenBank/DDBJ databases">
        <title>The complete genome of Treponema brennaborense DSM 12168.</title>
        <authorList>
            <person name="Lucas S."/>
            <person name="Han J."/>
            <person name="Lapidus A."/>
            <person name="Bruce D."/>
            <person name="Goodwin L."/>
            <person name="Pitluck S."/>
            <person name="Peters L."/>
            <person name="Kyrpides N."/>
            <person name="Mavromatis K."/>
            <person name="Ivanova N."/>
            <person name="Mikhailova N."/>
            <person name="Pagani I."/>
            <person name="Teshima H."/>
            <person name="Detter J.C."/>
            <person name="Tapia R."/>
            <person name="Han C."/>
            <person name="Land M."/>
            <person name="Hauser L."/>
            <person name="Markowitz V."/>
            <person name="Cheng J.-F."/>
            <person name="Hugenholtz P."/>
            <person name="Woyke T."/>
            <person name="Wu D."/>
            <person name="Gronow S."/>
            <person name="Wellnitz S."/>
            <person name="Brambilla E."/>
            <person name="Klenk H.-P."/>
            <person name="Eisen J.A."/>
        </authorList>
    </citation>
    <scope>NUCLEOTIDE SEQUENCE [LARGE SCALE GENOMIC DNA]</scope>
    <source>
        <strain evidence="2">DSM 12168 / CIP 105900 / DD5/3</strain>
    </source>
</reference>
<dbReference type="SUPFAM" id="SSF53448">
    <property type="entry name" value="Nucleotide-diphospho-sugar transferases"/>
    <property type="match status" value="1"/>
</dbReference>
<dbReference type="Pfam" id="PF02348">
    <property type="entry name" value="CTP_transf_3"/>
    <property type="match status" value="1"/>
</dbReference>
<sequence length="844" mass="92031">MIIIIVQCRLSSSRLPRKALLPLGGKPLIAWTLEAMKQVPADRYILATDADSESELQNVARECGWECFAGSRDDVLDRFCQVAVRADCVLPSDTIVRATGDNPFLFYEAARALVDEMKKHPCDYITWTGLPHGSGVELINARSLIEACGMTSDPYDHEHVGPALYKHPENFAAVLLTAPSAWNHPVYRTTVDSYADYRRALRIVRAVSGSKTVRKPYAAEEICAACATAAVTDPVLCVPSVKKGCGTGHLRRCIDIALKTGADLYIPASADLAETSDLLEEAKRNGLESWQILDTLPAPGEYSLIVTDRFSLDRSLAQQLYAAAPVAAIDEGGSFTGYCDYLLDIIPSYKLSREANLCNSGFIPLPKNRKPECGGAERTFPPTLGDKVLVSAGGEDPAGLTVPAAIAFAENGKSVTAVVADPAAVRAKIPESLQKNIRFVPPISNLREKLYLYDVVVTHYGFTAFEAVAAGCGVVLLGTSSLHVVLAQKYGFQVLAQDALNANAVNGLLLKPELLYPESPLVRAAAVETDTLDSFVLKLARGRRNTCPVCGTVSGRENVPDPIAARTAERTFRRCAKCGMLYMSWTVDAAQTEYGAAYFFDDYKKQYGKTYLEDFTSIKAQCVRRMSVIDALFWMRTHTGGKIRKSSALTPSVLDIGCAMGPFLDAASDAGWQVYGTDISGEAIEYVQNILRYPAVCAPFPDFDPAVEFGVGQFDAITMWYVIEHFTDLDSVLKAVSGMLKKGGIFAFSTPSASGVSAKYSPESFFARSPADHYTLWEPGRAADILKRYGFRTLKCISTGHHAERFPAAQKHGMTPHSPLHSLLSCFSRFCRLGDTFELYCVKK</sequence>
<keyword evidence="1" id="KW-0548">Nucleotidyltransferase</keyword>
<dbReference type="Gene3D" id="3.40.50.150">
    <property type="entry name" value="Vaccinia Virus protein VP39"/>
    <property type="match status" value="1"/>
</dbReference>
<dbReference type="PANTHER" id="PTHR43861">
    <property type="entry name" value="TRANS-ACONITATE 2-METHYLTRANSFERASE-RELATED"/>
    <property type="match status" value="1"/>
</dbReference>
<dbReference type="InterPro" id="IPR029063">
    <property type="entry name" value="SAM-dependent_MTases_sf"/>
</dbReference>
<dbReference type="EMBL" id="CP002696">
    <property type="protein sequence ID" value="AEE17258.1"/>
    <property type="molecule type" value="Genomic_DNA"/>
</dbReference>
<dbReference type="InterPro" id="IPR003329">
    <property type="entry name" value="Cytidylyl_trans"/>
</dbReference>
<dbReference type="GO" id="GO:0016779">
    <property type="term" value="F:nucleotidyltransferase activity"/>
    <property type="evidence" value="ECO:0007669"/>
    <property type="project" value="UniProtKB-KW"/>
</dbReference>
<dbReference type="KEGG" id="tbe:Trebr_1838"/>
<gene>
    <name evidence="1" type="ordered locus">Trebr_1838</name>
</gene>
<evidence type="ECO:0000313" key="1">
    <source>
        <dbReference type="EMBL" id="AEE17258.1"/>
    </source>
</evidence>
<keyword evidence="2" id="KW-1185">Reference proteome</keyword>
<dbReference type="Pfam" id="PF13489">
    <property type="entry name" value="Methyltransf_23"/>
    <property type="match status" value="1"/>
</dbReference>
<dbReference type="OrthoDB" id="338505at2"/>
<dbReference type="InterPro" id="IPR029044">
    <property type="entry name" value="Nucleotide-diphossugar_trans"/>
</dbReference>
<keyword evidence="1" id="KW-0808">Transferase</keyword>
<dbReference type="SUPFAM" id="SSF53335">
    <property type="entry name" value="S-adenosyl-L-methionine-dependent methyltransferases"/>
    <property type="match status" value="1"/>
</dbReference>
<dbReference type="AlphaFoldDB" id="F4LIN3"/>
<dbReference type="HOGENOM" id="CLU_015968_0_0_12"/>
<protein>
    <submittedName>
        <fullName evidence="1">Acylneuraminate cytidylyltransferase</fullName>
    </submittedName>
</protein>
<dbReference type="RefSeq" id="WP_013758962.1">
    <property type="nucleotide sequence ID" value="NC_015500.1"/>
</dbReference>
<dbReference type="PANTHER" id="PTHR43861:SF6">
    <property type="entry name" value="METHYLTRANSFERASE TYPE 11"/>
    <property type="match status" value="1"/>
</dbReference>
<dbReference type="eggNOG" id="COG1861">
    <property type="taxonomic scope" value="Bacteria"/>
</dbReference>